<sequence length="303" mass="32509">MTRFVLFAAPIAIAASILVNGGGDDPEPPADSPAAADPADSSVGPDPYAAANDEERRQLDERVAAMPAGLDAPAKRELAWKLLASSESSTLDWRGQYATIDDNGDGTGYTAGIVGFCSGTHDMLTFVEAFTKDHPDSPLTPFVPALRKVDGTGSHKGLDPGFTAAWKKSATDPVFRAAQDRVRDKQYFEPAVRLAKLDGLGTLGQFIYFDAMVLQGPGTAPDGFYGIRKAALAEADTVDEGGDEKAYLDAFLDAARAVMKSKKNQHDTSRIDTTQREFLYDGNLALKPPLTWKMYGETFHVAS</sequence>
<keyword evidence="1" id="KW-0326">Glycosidase</keyword>
<evidence type="ECO:0000313" key="3">
    <source>
        <dbReference type="EMBL" id="WLQ45182.1"/>
    </source>
</evidence>
<dbReference type="InterPro" id="IPR000400">
    <property type="entry name" value="Glyco_hydro_46"/>
</dbReference>
<dbReference type="Proteomes" id="UP001229952">
    <property type="component" value="Chromosome"/>
</dbReference>
<dbReference type="Pfam" id="PF01374">
    <property type="entry name" value="Glyco_hydro_46"/>
    <property type="match status" value="1"/>
</dbReference>
<keyword evidence="1" id="KW-0964">Secreted</keyword>
<evidence type="ECO:0000256" key="1">
    <source>
        <dbReference type="PIRNR" id="PIRNR036551"/>
    </source>
</evidence>
<proteinExistence type="inferred from homology"/>
<dbReference type="EC" id="3.2.1.132" evidence="1"/>
<feature type="region of interest" description="Disordered" evidence="2">
    <location>
        <begin position="20"/>
        <end position="49"/>
    </location>
</feature>
<dbReference type="EMBL" id="CP120992">
    <property type="protein sequence ID" value="WLQ45182.1"/>
    <property type="molecule type" value="Genomic_DNA"/>
</dbReference>
<protein>
    <recommendedName>
        <fullName evidence="1">Chitosanase</fullName>
        <ecNumber evidence="1">3.2.1.132</ecNumber>
    </recommendedName>
</protein>
<dbReference type="SUPFAM" id="SSF53955">
    <property type="entry name" value="Lysozyme-like"/>
    <property type="match status" value="1"/>
</dbReference>
<dbReference type="CDD" id="cd00978">
    <property type="entry name" value="chitosanase_GH46"/>
    <property type="match status" value="1"/>
</dbReference>
<evidence type="ECO:0000256" key="2">
    <source>
        <dbReference type="SAM" id="MobiDB-lite"/>
    </source>
</evidence>
<dbReference type="RefSeq" id="WP_306092387.1">
    <property type="nucleotide sequence ID" value="NZ_CP120992.1"/>
</dbReference>
<comment type="subcellular location">
    <subcellularLocation>
        <location evidence="1">Secreted</location>
    </subcellularLocation>
</comment>
<dbReference type="Gene3D" id="1.20.141.10">
    <property type="entry name" value="Chitosanase, subunit A, domain 1"/>
    <property type="match status" value="1"/>
</dbReference>
<accession>A0ABY9IE24</accession>
<name>A0ABY9IE24_9ACTN</name>
<reference evidence="3 4" key="1">
    <citation type="submission" date="2023-03" db="EMBL/GenBank/DDBJ databases">
        <title>Isolation and description of six Streptomyces strains from soil environments, able to metabolize different microbial glucans.</title>
        <authorList>
            <person name="Widen T."/>
            <person name="Larsbrink J."/>
        </authorList>
    </citation>
    <scope>NUCLEOTIDE SEQUENCE [LARGE SCALE GENOMIC DNA]</scope>
    <source>
        <strain evidence="3 4">Mut2</strain>
    </source>
</reference>
<organism evidence="3 4">
    <name type="scientific">Streptomyces laculatispora</name>
    <dbReference type="NCBI Taxonomy" id="887464"/>
    <lineage>
        <taxon>Bacteria</taxon>
        <taxon>Bacillati</taxon>
        <taxon>Actinomycetota</taxon>
        <taxon>Actinomycetes</taxon>
        <taxon>Kitasatosporales</taxon>
        <taxon>Streptomycetaceae</taxon>
        <taxon>Streptomyces</taxon>
    </lineage>
</organism>
<evidence type="ECO:0000313" key="4">
    <source>
        <dbReference type="Proteomes" id="UP001229952"/>
    </source>
</evidence>
<gene>
    <name evidence="3" type="ORF">P8A22_04350</name>
</gene>
<feature type="compositionally biased region" description="Low complexity" evidence="2">
    <location>
        <begin position="32"/>
        <end position="47"/>
    </location>
</feature>
<comment type="function">
    <text evidence="1">Aids in the defense against invading fungal pathogens by degrading their cell wall chitosan.</text>
</comment>
<keyword evidence="1" id="KW-0378">Hydrolase</keyword>
<comment type="similarity">
    <text evidence="1">Belongs to the glycosyl hydrolase 46 family.</text>
</comment>
<comment type="catalytic activity">
    <reaction evidence="1">
        <text>Endohydrolysis of beta-(1-&gt;4)-linkages between D-glucosamine residues in a partly acetylated chitosan.</text>
        <dbReference type="EC" id="3.2.1.132"/>
    </reaction>
</comment>
<dbReference type="PIRSF" id="PIRSF036551">
    <property type="entry name" value="Chitosanase"/>
    <property type="match status" value="1"/>
</dbReference>
<keyword evidence="4" id="KW-1185">Reference proteome</keyword>
<dbReference type="InterPro" id="IPR023346">
    <property type="entry name" value="Lysozyme-like_dom_sf"/>
</dbReference>
<dbReference type="InterPro" id="IPR023099">
    <property type="entry name" value="Glyco_hydro_46_N"/>
</dbReference>
<dbReference type="Gene3D" id="3.30.386.10">
    <property type="entry name" value="Chitosanase, subunit A, domain 2"/>
    <property type="match status" value="1"/>
</dbReference>